<accession>A0A9P1J7X6</accession>
<feature type="coiled-coil region" evidence="1">
    <location>
        <begin position="59"/>
        <end position="96"/>
    </location>
</feature>
<evidence type="ECO:0000313" key="2">
    <source>
        <dbReference type="EMBL" id="CAI5456584.1"/>
    </source>
</evidence>
<keyword evidence="1" id="KW-0175">Coiled coil</keyword>
<protein>
    <submittedName>
        <fullName evidence="2">Uncharacterized protein</fullName>
    </submittedName>
</protein>
<comment type="caution">
    <text evidence="2">The sequence shown here is derived from an EMBL/GenBank/DDBJ whole genome shotgun (WGS) entry which is preliminary data.</text>
</comment>
<dbReference type="AlphaFoldDB" id="A0A9P1J7X6"/>
<evidence type="ECO:0000313" key="3">
    <source>
        <dbReference type="Proteomes" id="UP001152747"/>
    </source>
</evidence>
<dbReference type="EMBL" id="CANHGI010000006">
    <property type="protein sequence ID" value="CAI5456584.1"/>
    <property type="molecule type" value="Genomic_DNA"/>
</dbReference>
<feature type="coiled-coil region" evidence="1">
    <location>
        <begin position="220"/>
        <end position="279"/>
    </location>
</feature>
<evidence type="ECO:0000256" key="1">
    <source>
        <dbReference type="SAM" id="Coils"/>
    </source>
</evidence>
<dbReference type="Proteomes" id="UP001152747">
    <property type="component" value="Unassembled WGS sequence"/>
</dbReference>
<reference evidence="2" key="1">
    <citation type="submission" date="2022-11" db="EMBL/GenBank/DDBJ databases">
        <authorList>
            <person name="Kikuchi T."/>
        </authorList>
    </citation>
    <scope>NUCLEOTIDE SEQUENCE</scope>
    <source>
        <strain evidence="2">PS1010</strain>
    </source>
</reference>
<organism evidence="2 3">
    <name type="scientific">Caenorhabditis angaria</name>
    <dbReference type="NCBI Taxonomy" id="860376"/>
    <lineage>
        <taxon>Eukaryota</taxon>
        <taxon>Metazoa</taxon>
        <taxon>Ecdysozoa</taxon>
        <taxon>Nematoda</taxon>
        <taxon>Chromadorea</taxon>
        <taxon>Rhabditida</taxon>
        <taxon>Rhabditina</taxon>
        <taxon>Rhabditomorpha</taxon>
        <taxon>Rhabditoidea</taxon>
        <taxon>Rhabditidae</taxon>
        <taxon>Peloderinae</taxon>
        <taxon>Caenorhabditis</taxon>
    </lineage>
</organism>
<keyword evidence="3" id="KW-1185">Reference proteome</keyword>
<gene>
    <name evidence="2" type="ORF">CAMP_LOCUS19221</name>
</gene>
<feature type="coiled-coil region" evidence="1">
    <location>
        <begin position="126"/>
        <end position="173"/>
    </location>
</feature>
<sequence length="418" mass="49899">MNENSSNLEHFCSDQEADQTRYCGSIGDIIISIINEENDRENFDCLFEKKAVFKKTDHNEEEKEELNEEFKMRLQLKTEQEKRMEQDREKREKQLRILIKHRLLQKKSRNTQEITMSLENDLIPAIQKTKSNLDKLTEYMEAIEEDKNQDGLKKRIEQLREKYEKRLRILNSDIKNRLLQKKSRNTQEITMSLENDLIPAIQKTNWNLDQLTEFMRAIEEDKLKKALKDWSEAADRLQKEMERMRRKLINCSSADQELRENIQESVDELEKEYNAVSNYPLRIEIAIEHKEWAKIKVLLVKLIEHHEKIEKYQTALRNRFLKSEKPLEKSLEYTDADELLIISRMFVNLSKYSSYSSEMHNLKAYILLLQNDIQQLPNYQDELENDDSKKQFAVDCLDKFSPVFTSFDNMVSENIPTI</sequence>
<proteinExistence type="predicted"/>
<name>A0A9P1J7X6_9PELO</name>